<evidence type="ECO:0000256" key="1">
    <source>
        <dbReference type="SAM" id="MobiDB-lite"/>
    </source>
</evidence>
<dbReference type="Proteomes" id="UP000243535">
    <property type="component" value="Unassembled WGS sequence"/>
</dbReference>
<organism evidence="2 3">
    <name type="scientific">Gulbenkiania indica</name>
    <dbReference type="NCBI Taxonomy" id="375574"/>
    <lineage>
        <taxon>Bacteria</taxon>
        <taxon>Pseudomonadati</taxon>
        <taxon>Pseudomonadota</taxon>
        <taxon>Betaproteobacteria</taxon>
        <taxon>Neisseriales</taxon>
        <taxon>Chromobacteriaceae</taxon>
        <taxon>Gulbenkiania</taxon>
    </lineage>
</organism>
<dbReference type="RefSeq" id="WP_055434411.1">
    <property type="nucleotide sequence ID" value="NZ_CYHA01000007.1"/>
</dbReference>
<feature type="compositionally biased region" description="Low complexity" evidence="1">
    <location>
        <begin position="1"/>
        <end position="14"/>
    </location>
</feature>
<dbReference type="AlphaFoldDB" id="A0A0K6H5Q5"/>
<name>A0A0K6H5Q5_9NEIS</name>
<dbReference type="EMBL" id="CYHA01000007">
    <property type="protein sequence ID" value="CUA86232.1"/>
    <property type="molecule type" value="Genomic_DNA"/>
</dbReference>
<evidence type="ECO:0008006" key="4">
    <source>
        <dbReference type="Google" id="ProtNLM"/>
    </source>
</evidence>
<dbReference type="OrthoDB" id="49105at2"/>
<dbReference type="STRING" id="375574.GCA_001418035_02391"/>
<accession>A0A0K6H5Q5</accession>
<gene>
    <name evidence="2" type="ORF">Ga0061063_2615</name>
</gene>
<sequence length="199" mass="21494">MAITPITTPATAPANRTQPSRDAEAPRANGGRPPRTDTVTLGQQPDEAVTYTDPRKAAGTQQQQPDVASLLAESDRKAQEMIDLLQGLIQKQGLTWSKVVSGEQRLSADAESIDAARQAISEDGEFGVKKTAERILSFARLGIGDDPAKIATMREAVEKGFNEAKEMLGGNLPEISQKTHDAIMAEFDRWEKEGLPARA</sequence>
<proteinExistence type="predicted"/>
<keyword evidence="3" id="KW-1185">Reference proteome</keyword>
<evidence type="ECO:0000313" key="3">
    <source>
        <dbReference type="Proteomes" id="UP000243535"/>
    </source>
</evidence>
<evidence type="ECO:0000313" key="2">
    <source>
        <dbReference type="EMBL" id="CUA86232.1"/>
    </source>
</evidence>
<protein>
    <recommendedName>
        <fullName evidence="4">DUF5610 domain-containing protein</fullName>
    </recommendedName>
</protein>
<reference evidence="3" key="1">
    <citation type="submission" date="2015-08" db="EMBL/GenBank/DDBJ databases">
        <authorList>
            <person name="Varghese N."/>
        </authorList>
    </citation>
    <scope>NUCLEOTIDE SEQUENCE [LARGE SCALE GENOMIC DNA]</scope>
    <source>
        <strain evidence="3">DSM 17901</strain>
    </source>
</reference>
<feature type="region of interest" description="Disordered" evidence="1">
    <location>
        <begin position="1"/>
        <end position="48"/>
    </location>
</feature>